<feature type="transmembrane region" description="Helical" evidence="1">
    <location>
        <begin position="12"/>
        <end position="36"/>
    </location>
</feature>
<sequence>MPLRNWLMNMSAFEVTFLLIGIAMPIAFIIAIYFTFRSHSTSPRAAKIFLKRNSWPGELHNTRIDSWQQSTMMYGNNFFIDIFFYLDNTLLSAKALVTPAQLHLLRKDLPIVVKKGKKNNIAVIQLGAWEAENAIQ</sequence>
<gene>
    <name evidence="2" type="ORF">AAEY27_08680</name>
</gene>
<accession>A0ABZ3B9S2</accession>
<dbReference type="EMBL" id="CP151800">
    <property type="protein sequence ID" value="WZV99934.1"/>
    <property type="molecule type" value="Genomic_DNA"/>
</dbReference>
<evidence type="ECO:0000313" key="3">
    <source>
        <dbReference type="Proteomes" id="UP001466893"/>
    </source>
</evidence>
<dbReference type="RefSeq" id="WP_342324668.1">
    <property type="nucleotide sequence ID" value="NZ_CP151800.1"/>
</dbReference>
<keyword evidence="1" id="KW-0472">Membrane</keyword>
<proteinExistence type="predicted"/>
<keyword evidence="1" id="KW-1133">Transmembrane helix</keyword>
<name>A0ABZ3B9S2_9ENTR</name>
<keyword evidence="1" id="KW-0812">Transmembrane</keyword>
<reference evidence="2 3" key="1">
    <citation type="submission" date="2024-04" db="EMBL/GenBank/DDBJ databases">
        <title>Kosakonia calanthae sp. nov., a halophilic bacterium isolated from leaves of Calanthe tiplacata.</title>
        <authorList>
            <person name="Wu P."/>
        </authorList>
    </citation>
    <scope>NUCLEOTIDE SEQUENCE [LARGE SCALE GENOMIC DNA]</scope>
    <source>
        <strain evidence="2 3">BYX6</strain>
    </source>
</reference>
<keyword evidence="3" id="KW-1185">Reference proteome</keyword>
<protein>
    <submittedName>
        <fullName evidence="2">Uncharacterized protein</fullName>
    </submittedName>
</protein>
<evidence type="ECO:0000256" key="1">
    <source>
        <dbReference type="SAM" id="Phobius"/>
    </source>
</evidence>
<organism evidence="2 3">
    <name type="scientific">Kosakonia calanthes</name>
    <dbReference type="NCBI Taxonomy" id="3139408"/>
    <lineage>
        <taxon>Bacteria</taxon>
        <taxon>Pseudomonadati</taxon>
        <taxon>Pseudomonadota</taxon>
        <taxon>Gammaproteobacteria</taxon>
        <taxon>Enterobacterales</taxon>
        <taxon>Enterobacteriaceae</taxon>
        <taxon>Kosakonia</taxon>
    </lineage>
</organism>
<evidence type="ECO:0000313" key="2">
    <source>
        <dbReference type="EMBL" id="WZV99934.1"/>
    </source>
</evidence>
<dbReference type="Proteomes" id="UP001466893">
    <property type="component" value="Chromosome"/>
</dbReference>